<dbReference type="GO" id="GO:0046872">
    <property type="term" value="F:metal ion binding"/>
    <property type="evidence" value="ECO:0007669"/>
    <property type="project" value="UniProtKB-KW"/>
</dbReference>
<reference evidence="7" key="1">
    <citation type="submission" date="2017-09" db="EMBL/GenBank/DDBJ databases">
        <title>Depth-based differentiation of microbial function through sediment-hosted aquifers and enrichment of novel symbionts in the deep terrestrial subsurface.</title>
        <authorList>
            <person name="Probst A.J."/>
            <person name="Ladd B."/>
            <person name="Jarett J.K."/>
            <person name="Geller-Mcgrath D.E."/>
            <person name="Sieber C.M.K."/>
            <person name="Emerson J.B."/>
            <person name="Anantharaman K."/>
            <person name="Thomas B.C."/>
            <person name="Malmstrom R."/>
            <person name="Stieglmeier M."/>
            <person name="Klingl A."/>
            <person name="Woyke T."/>
            <person name="Ryan C.M."/>
            <person name="Banfield J.F."/>
        </authorList>
    </citation>
    <scope>NUCLEOTIDE SEQUENCE [LARGE SCALE GENOMIC DNA]</scope>
</reference>
<feature type="domain" description="Creatinase N-terminal" evidence="5">
    <location>
        <begin position="15"/>
        <end position="156"/>
    </location>
</feature>
<dbReference type="SUPFAM" id="SSF55920">
    <property type="entry name" value="Creatinase/aminopeptidase"/>
    <property type="match status" value="1"/>
</dbReference>
<evidence type="ECO:0008006" key="8">
    <source>
        <dbReference type="Google" id="ProtNLM"/>
    </source>
</evidence>
<proteinExistence type="inferred from homology"/>
<evidence type="ECO:0000256" key="2">
    <source>
        <dbReference type="ARBA" id="ARBA00022801"/>
    </source>
</evidence>
<dbReference type="InterPro" id="IPR001131">
    <property type="entry name" value="Peptidase_M24B_aminopep-P_CS"/>
</dbReference>
<dbReference type="PROSITE" id="PS00491">
    <property type="entry name" value="PROLINE_PEPTIDASE"/>
    <property type="match status" value="1"/>
</dbReference>
<comment type="similarity">
    <text evidence="3">Belongs to the peptidase M24B family.</text>
</comment>
<dbReference type="Gene3D" id="3.90.230.10">
    <property type="entry name" value="Creatinase/methionine aminopeptidase superfamily"/>
    <property type="match status" value="1"/>
</dbReference>
<evidence type="ECO:0000256" key="3">
    <source>
        <dbReference type="RuleBase" id="RU000590"/>
    </source>
</evidence>
<keyword evidence="2" id="KW-0378">Hydrolase</keyword>
<dbReference type="GO" id="GO:0016787">
    <property type="term" value="F:hydrolase activity"/>
    <property type="evidence" value="ECO:0007669"/>
    <property type="project" value="UniProtKB-KW"/>
</dbReference>
<dbReference type="InterPro" id="IPR036005">
    <property type="entry name" value="Creatinase/aminopeptidase-like"/>
</dbReference>
<dbReference type="Pfam" id="PF00557">
    <property type="entry name" value="Peptidase_M24"/>
    <property type="match status" value="1"/>
</dbReference>
<evidence type="ECO:0000256" key="1">
    <source>
        <dbReference type="ARBA" id="ARBA00022723"/>
    </source>
</evidence>
<keyword evidence="1 3" id="KW-0479">Metal-binding</keyword>
<organism evidence="6 7">
    <name type="scientific">Candidatus Roizmanbacteria bacterium CG07_land_8_20_14_0_80_34_15</name>
    <dbReference type="NCBI Taxonomy" id="1974849"/>
    <lineage>
        <taxon>Bacteria</taxon>
        <taxon>Candidatus Roizmaniibacteriota</taxon>
    </lineage>
</organism>
<dbReference type="InterPro" id="IPR000994">
    <property type="entry name" value="Pept_M24"/>
</dbReference>
<gene>
    <name evidence="6" type="ORF">COT02_05225</name>
</gene>
<dbReference type="PANTHER" id="PTHR46112:SF2">
    <property type="entry name" value="XAA-PRO AMINOPEPTIDASE P-RELATED"/>
    <property type="match status" value="1"/>
</dbReference>
<evidence type="ECO:0000313" key="7">
    <source>
        <dbReference type="Proteomes" id="UP000230184"/>
    </source>
</evidence>
<evidence type="ECO:0000313" key="6">
    <source>
        <dbReference type="EMBL" id="PIU36591.1"/>
    </source>
</evidence>
<sequence length="392" mass="45393">MTVGVIKLISMLIQRVEKLRKILQEKSLDGFLVSNFFNILYLTGFKTLTENEREAWMLVTKNHIYLFTDSRYININSKSEARNPKQIQNNNYKTKLITPEKGLIKHLQEIVEEEKIQRLGFEGDDLKVNELQKMKTFLTNVELISLEKLIIKIREIKDEEEISNLRTACKIADQCLEEIVKTIKPGTSEKEIAFRIEFWLKEKGYDLSFYPIIAIDKNSAVPHYDTRAGNDEKVKKNSIILIDYGAKFEDYHSDTTRMIFVGKPTSEMINTYKILLNAQEKTIERLKTDNNPVSVDQFCRQQLTSHYSLATNHSSYSHSTGHGVGLRIHEFPKISFTSTDVLLLNQVVTIEPGVYINNKWGMRIEDTVLIKEKGEIEVLTKFSKKLLIISNY</sequence>
<dbReference type="PANTHER" id="PTHR46112">
    <property type="entry name" value="AMINOPEPTIDASE"/>
    <property type="match status" value="1"/>
</dbReference>
<accession>A0A2M6YSV8</accession>
<dbReference type="InterPro" id="IPR029149">
    <property type="entry name" value="Creatin/AminoP/Spt16_N"/>
</dbReference>
<dbReference type="Proteomes" id="UP000230184">
    <property type="component" value="Unassembled WGS sequence"/>
</dbReference>
<dbReference type="SUPFAM" id="SSF53092">
    <property type="entry name" value="Creatinase/prolidase N-terminal domain"/>
    <property type="match status" value="1"/>
</dbReference>
<dbReference type="InterPro" id="IPR000587">
    <property type="entry name" value="Creatinase_N"/>
</dbReference>
<dbReference type="AlphaFoldDB" id="A0A2M6YSV8"/>
<name>A0A2M6YSV8_9BACT</name>
<protein>
    <recommendedName>
        <fullName evidence="8">Xaa-Pro dipeptidase</fullName>
    </recommendedName>
</protein>
<dbReference type="Pfam" id="PF01321">
    <property type="entry name" value="Creatinase_N"/>
    <property type="match status" value="1"/>
</dbReference>
<dbReference type="Gene3D" id="3.40.350.10">
    <property type="entry name" value="Creatinase/prolidase N-terminal domain"/>
    <property type="match status" value="1"/>
</dbReference>
<dbReference type="EMBL" id="PEWY01000146">
    <property type="protein sequence ID" value="PIU36591.1"/>
    <property type="molecule type" value="Genomic_DNA"/>
</dbReference>
<evidence type="ECO:0000259" key="4">
    <source>
        <dbReference type="Pfam" id="PF00557"/>
    </source>
</evidence>
<feature type="domain" description="Peptidase M24" evidence="4">
    <location>
        <begin position="164"/>
        <end position="372"/>
    </location>
</feature>
<comment type="caution">
    <text evidence="6">The sequence shown here is derived from an EMBL/GenBank/DDBJ whole genome shotgun (WGS) entry which is preliminary data.</text>
</comment>
<evidence type="ECO:0000259" key="5">
    <source>
        <dbReference type="Pfam" id="PF01321"/>
    </source>
</evidence>
<dbReference type="InterPro" id="IPR050659">
    <property type="entry name" value="Peptidase_M24B"/>
</dbReference>